<dbReference type="AlphaFoldDB" id="A0A6S6TXE1"/>
<dbReference type="InterPro" id="IPR036909">
    <property type="entry name" value="Cyt_c-like_dom_sf"/>
</dbReference>
<feature type="transmembrane region" description="Helical" evidence="5">
    <location>
        <begin position="9"/>
        <end position="28"/>
    </location>
</feature>
<dbReference type="PANTHER" id="PTHR33751:SF1">
    <property type="entry name" value="CBB3-TYPE CYTOCHROME C OXIDASE SUBUNIT FIXP"/>
    <property type="match status" value="1"/>
</dbReference>
<protein>
    <submittedName>
        <fullName evidence="7">Cytochrome c oxidase subunit CcoP (EC)</fullName>
        <ecNumber evidence="7">1.9.3.1</ecNumber>
    </submittedName>
</protein>
<organism evidence="7">
    <name type="scientific">uncultured Sulfurovum sp</name>
    <dbReference type="NCBI Taxonomy" id="269237"/>
    <lineage>
        <taxon>Bacteria</taxon>
        <taxon>Pseudomonadati</taxon>
        <taxon>Campylobacterota</taxon>
        <taxon>Epsilonproteobacteria</taxon>
        <taxon>Campylobacterales</taxon>
        <taxon>Sulfurovaceae</taxon>
        <taxon>Sulfurovum</taxon>
        <taxon>environmental samples</taxon>
    </lineage>
</organism>
<keyword evidence="1 4" id="KW-0349">Heme</keyword>
<keyword evidence="5" id="KW-0472">Membrane</keyword>
<keyword evidence="2 4" id="KW-0479">Metal-binding</keyword>
<dbReference type="Gene3D" id="6.10.280.130">
    <property type="match status" value="1"/>
</dbReference>
<evidence type="ECO:0000313" key="7">
    <source>
        <dbReference type="EMBL" id="CAA6824124.1"/>
    </source>
</evidence>
<keyword evidence="5" id="KW-0812">Transmembrane</keyword>
<reference evidence="7" key="1">
    <citation type="submission" date="2020-01" db="EMBL/GenBank/DDBJ databases">
        <authorList>
            <person name="Meier V. D."/>
            <person name="Meier V D."/>
        </authorList>
    </citation>
    <scope>NUCLEOTIDE SEQUENCE</scope>
    <source>
        <strain evidence="7">HLG_WM_MAG_05</strain>
    </source>
</reference>
<proteinExistence type="predicted"/>
<evidence type="ECO:0000256" key="2">
    <source>
        <dbReference type="ARBA" id="ARBA00022723"/>
    </source>
</evidence>
<gene>
    <name evidence="7" type="ORF">HELGO_WM6194</name>
</gene>
<evidence type="ECO:0000256" key="5">
    <source>
        <dbReference type="SAM" id="Phobius"/>
    </source>
</evidence>
<dbReference type="Pfam" id="PF13442">
    <property type="entry name" value="Cytochrome_CBB3"/>
    <property type="match status" value="2"/>
</dbReference>
<dbReference type="Gene3D" id="1.10.760.10">
    <property type="entry name" value="Cytochrome c-like domain"/>
    <property type="match status" value="2"/>
</dbReference>
<keyword evidence="7" id="KW-0560">Oxidoreductase</keyword>
<dbReference type="EMBL" id="CACVAU010000072">
    <property type="protein sequence ID" value="CAA6824124.1"/>
    <property type="molecule type" value="Genomic_DNA"/>
</dbReference>
<dbReference type="GO" id="GO:0016491">
    <property type="term" value="F:oxidoreductase activity"/>
    <property type="evidence" value="ECO:0007669"/>
    <property type="project" value="UniProtKB-KW"/>
</dbReference>
<evidence type="ECO:0000256" key="3">
    <source>
        <dbReference type="ARBA" id="ARBA00023004"/>
    </source>
</evidence>
<evidence type="ECO:0000256" key="1">
    <source>
        <dbReference type="ARBA" id="ARBA00022617"/>
    </source>
</evidence>
<keyword evidence="5" id="KW-1133">Transmembrane helix</keyword>
<feature type="transmembrane region" description="Helical" evidence="5">
    <location>
        <begin position="107"/>
        <end position="128"/>
    </location>
</feature>
<evidence type="ECO:0000259" key="6">
    <source>
        <dbReference type="PROSITE" id="PS51007"/>
    </source>
</evidence>
<dbReference type="InterPro" id="IPR009056">
    <property type="entry name" value="Cyt_c-like_dom"/>
</dbReference>
<feature type="domain" description="Cytochrome c" evidence="6">
    <location>
        <begin position="159"/>
        <end position="313"/>
    </location>
</feature>
<keyword evidence="3 4" id="KW-0408">Iron</keyword>
<dbReference type="InterPro" id="IPR038414">
    <property type="entry name" value="CcoP_N_sf"/>
</dbReference>
<dbReference type="InterPro" id="IPR050597">
    <property type="entry name" value="Cytochrome_c_Oxidase_Subunit"/>
</dbReference>
<dbReference type="PANTHER" id="PTHR33751">
    <property type="entry name" value="CBB3-TYPE CYTOCHROME C OXIDASE SUBUNIT FIXP"/>
    <property type="match status" value="1"/>
</dbReference>
<dbReference type="PROSITE" id="PS51007">
    <property type="entry name" value="CYTC"/>
    <property type="match status" value="1"/>
</dbReference>
<feature type="transmembrane region" description="Helical" evidence="5">
    <location>
        <begin position="48"/>
        <end position="71"/>
    </location>
</feature>
<dbReference type="GO" id="GO:0009055">
    <property type="term" value="F:electron transfer activity"/>
    <property type="evidence" value="ECO:0007669"/>
    <property type="project" value="InterPro"/>
</dbReference>
<dbReference type="GO" id="GO:0020037">
    <property type="term" value="F:heme binding"/>
    <property type="evidence" value="ECO:0007669"/>
    <property type="project" value="InterPro"/>
</dbReference>
<name>A0A6S6TXE1_9BACT</name>
<dbReference type="EC" id="1.9.3.1" evidence="7"/>
<dbReference type="GO" id="GO:0046872">
    <property type="term" value="F:metal ion binding"/>
    <property type="evidence" value="ECO:0007669"/>
    <property type="project" value="UniProtKB-KW"/>
</dbReference>
<dbReference type="InterPro" id="IPR032858">
    <property type="entry name" value="CcoP_N"/>
</dbReference>
<dbReference type="SUPFAM" id="SSF46626">
    <property type="entry name" value="Cytochrome c"/>
    <property type="match status" value="2"/>
</dbReference>
<evidence type="ECO:0000256" key="4">
    <source>
        <dbReference type="PROSITE-ProRule" id="PRU00433"/>
    </source>
</evidence>
<sequence>MNAIMIKTLGFAALLMIATIAVVMNLNIDILGEVFKDGSVSGAIDSIISGRAINAITMAGALAIAGITAYVTTKYIGQMKTETATGELVDENWDGIGERTNELPSGWAYSFLAVFFWSMWYGLIAYPVDQFSQIGQYNEEVLAHKATYEKKFENASPEELKNMGKSLYFVQCAPCHGNTGDGLSGKAQDLTKRMSEAQILDVIKNGSSQLHYQMPMMPPGTASGEAAKEIAAYVAGGLKGEAPASYVACTSCHGADSKGNNGLAPDLTGYDNILMTKTLQHGKKGIIGTMPAFKTMITPIQEKALTAYIQSIAQ</sequence>
<accession>A0A6S6TXE1</accession>
<dbReference type="Pfam" id="PF14715">
    <property type="entry name" value="FixP_N"/>
    <property type="match status" value="1"/>
</dbReference>